<dbReference type="Pfam" id="PF00814">
    <property type="entry name" value="TsaD"/>
    <property type="match status" value="1"/>
</dbReference>
<dbReference type="Gene3D" id="3.30.420.40">
    <property type="match status" value="1"/>
</dbReference>
<dbReference type="InterPro" id="IPR000905">
    <property type="entry name" value="Gcp-like_dom"/>
</dbReference>
<name>A0A6A9UU56_9ACTN</name>
<dbReference type="CDD" id="cd24032">
    <property type="entry name" value="ASKHA_NBD_TsaB"/>
    <property type="match status" value="1"/>
</dbReference>
<dbReference type="SUPFAM" id="SSF53067">
    <property type="entry name" value="Actin-like ATPase domain"/>
    <property type="match status" value="1"/>
</dbReference>
<dbReference type="GO" id="GO:0002949">
    <property type="term" value="P:tRNA threonylcarbamoyladenosine modification"/>
    <property type="evidence" value="ECO:0007669"/>
    <property type="project" value="InterPro"/>
</dbReference>
<keyword evidence="3" id="KW-0808">Transferase</keyword>
<reference evidence="3 4" key="1">
    <citation type="submission" date="2019-12" db="EMBL/GenBank/DDBJ databases">
        <title>Auraticoccus cholistani sp. nov., an actinomycete isolated from soil of Cholistan desert.</title>
        <authorList>
            <person name="Cheema M.T."/>
        </authorList>
    </citation>
    <scope>NUCLEOTIDE SEQUENCE [LARGE SCALE GENOMIC DNA]</scope>
    <source>
        <strain evidence="3 4">F435</strain>
    </source>
</reference>
<proteinExistence type="predicted"/>
<dbReference type="AlphaFoldDB" id="A0A6A9UU56"/>
<dbReference type="InterPro" id="IPR022496">
    <property type="entry name" value="T6A_TsaB"/>
</dbReference>
<dbReference type="GO" id="GO:0016740">
    <property type="term" value="F:transferase activity"/>
    <property type="evidence" value="ECO:0007669"/>
    <property type="project" value="UniProtKB-KW"/>
</dbReference>
<accession>A0A6A9UU56</accession>
<keyword evidence="4" id="KW-1185">Reference proteome</keyword>
<sequence>MSLTLALDTSTVAAVGLARGTELVASRRFDDTRAHVEQTTPLVTSVLAEVGHTLADVSRIVVGTGPGPFTGLRVGLATAEVLGLALGVPVRGVCSLDVLATQAVAEGPLDGDFLVVTDARRRELYWSRHDAAGRRTAGPEVGPAEVLPDLPVVGPGSALHPDPARRLGLAAVLDAGVMACSADHLPDAGLEPLYLRRPDATVPGRPKSTLVEPPRTARLSPPPAALRARRRPQDGER</sequence>
<dbReference type="InterPro" id="IPR043129">
    <property type="entry name" value="ATPase_NBD"/>
</dbReference>
<feature type="domain" description="Gcp-like" evidence="2">
    <location>
        <begin position="33"/>
        <end position="133"/>
    </location>
</feature>
<protein>
    <submittedName>
        <fullName evidence="3">tRNA (Adenosine(37)-N6)-threonylcarbamoyltransferase complex dimerization subunit type 1 TsaB</fullName>
    </submittedName>
</protein>
<feature type="region of interest" description="Disordered" evidence="1">
    <location>
        <begin position="197"/>
        <end position="237"/>
    </location>
</feature>
<evidence type="ECO:0000313" key="3">
    <source>
        <dbReference type="EMBL" id="MVA76353.1"/>
    </source>
</evidence>
<evidence type="ECO:0000256" key="1">
    <source>
        <dbReference type="SAM" id="MobiDB-lite"/>
    </source>
</evidence>
<dbReference type="RefSeq" id="WP_156609928.1">
    <property type="nucleotide sequence ID" value="NZ_WPCU01000006.1"/>
</dbReference>
<evidence type="ECO:0000313" key="4">
    <source>
        <dbReference type="Proteomes" id="UP000435304"/>
    </source>
</evidence>
<dbReference type="EMBL" id="WPCU01000006">
    <property type="protein sequence ID" value="MVA76353.1"/>
    <property type="molecule type" value="Genomic_DNA"/>
</dbReference>
<evidence type="ECO:0000259" key="2">
    <source>
        <dbReference type="Pfam" id="PF00814"/>
    </source>
</evidence>
<organism evidence="3 4">
    <name type="scientific">Auraticoccus cholistanensis</name>
    <dbReference type="NCBI Taxonomy" id="2656650"/>
    <lineage>
        <taxon>Bacteria</taxon>
        <taxon>Bacillati</taxon>
        <taxon>Actinomycetota</taxon>
        <taxon>Actinomycetes</taxon>
        <taxon>Propionibacteriales</taxon>
        <taxon>Propionibacteriaceae</taxon>
        <taxon>Auraticoccus</taxon>
    </lineage>
</organism>
<dbReference type="Proteomes" id="UP000435304">
    <property type="component" value="Unassembled WGS sequence"/>
</dbReference>
<comment type="caution">
    <text evidence="3">The sequence shown here is derived from an EMBL/GenBank/DDBJ whole genome shotgun (WGS) entry which is preliminary data.</text>
</comment>
<dbReference type="NCBIfam" id="TIGR03725">
    <property type="entry name" value="T6A_YeaZ"/>
    <property type="match status" value="1"/>
</dbReference>
<gene>
    <name evidence="3" type="primary">tsaB</name>
    <name evidence="3" type="ORF">GC722_10000</name>
</gene>